<evidence type="ECO:0000313" key="1">
    <source>
        <dbReference type="EMBL" id="MBE9032974.1"/>
    </source>
</evidence>
<proteinExistence type="predicted"/>
<dbReference type="AlphaFoldDB" id="A0A928Z5M4"/>
<dbReference type="InterPro" id="IPR020885">
    <property type="entry name" value="UPF0367"/>
</dbReference>
<evidence type="ECO:0000313" key="2">
    <source>
        <dbReference type="Proteomes" id="UP000625316"/>
    </source>
</evidence>
<comment type="caution">
    <text evidence="1">The sequence shown here is derived from an EMBL/GenBank/DDBJ whole genome shotgun (WGS) entry which is preliminary data.</text>
</comment>
<dbReference type="NCBIfam" id="NF010236">
    <property type="entry name" value="PRK13683.1"/>
    <property type="match status" value="1"/>
</dbReference>
<dbReference type="Pfam" id="PF26132">
    <property type="entry name" value="UPF0367"/>
    <property type="match status" value="1"/>
</dbReference>
<dbReference type="EMBL" id="JADEXQ010000140">
    <property type="protein sequence ID" value="MBE9032974.1"/>
    <property type="molecule type" value="Genomic_DNA"/>
</dbReference>
<sequence length="89" mass="9419">MFILEITLKGTPAGLTVQKKEEADATAAYQQVVTSMQSAGTNQLLELACDHQTGKKVSVFASEICAVQVYEKTAGGTSGRTPGFFSMAE</sequence>
<dbReference type="RefSeq" id="WP_264327786.1">
    <property type="nucleotide sequence ID" value="NZ_JADEXQ010000140.1"/>
</dbReference>
<organism evidence="1 2">
    <name type="scientific">Romeriopsis navalis LEGE 11480</name>
    <dbReference type="NCBI Taxonomy" id="2777977"/>
    <lineage>
        <taxon>Bacteria</taxon>
        <taxon>Bacillati</taxon>
        <taxon>Cyanobacteriota</taxon>
        <taxon>Cyanophyceae</taxon>
        <taxon>Leptolyngbyales</taxon>
        <taxon>Leptolyngbyaceae</taxon>
        <taxon>Romeriopsis</taxon>
        <taxon>Romeriopsis navalis</taxon>
    </lineage>
</organism>
<gene>
    <name evidence="1" type="ORF">IQ266_24870</name>
</gene>
<name>A0A928Z5M4_9CYAN</name>
<reference evidence="1" key="1">
    <citation type="submission" date="2020-10" db="EMBL/GenBank/DDBJ databases">
        <authorList>
            <person name="Castelo-Branco R."/>
            <person name="Eusebio N."/>
            <person name="Adriana R."/>
            <person name="Vieira A."/>
            <person name="Brugerolle De Fraissinette N."/>
            <person name="Rezende De Castro R."/>
            <person name="Schneider M.P."/>
            <person name="Vasconcelos V."/>
            <person name="Leao P.N."/>
        </authorList>
    </citation>
    <scope>NUCLEOTIDE SEQUENCE</scope>
    <source>
        <strain evidence="1">LEGE 11480</strain>
    </source>
</reference>
<accession>A0A928Z5M4</accession>
<dbReference type="Proteomes" id="UP000625316">
    <property type="component" value="Unassembled WGS sequence"/>
</dbReference>
<protein>
    <submittedName>
        <fullName evidence="1">Uncharacterized protein</fullName>
    </submittedName>
</protein>
<keyword evidence="2" id="KW-1185">Reference proteome</keyword>